<keyword evidence="3" id="KW-1185">Reference proteome</keyword>
<sequence>MLTDKFHAVLNYEGVVSVVTWTPVEPHITNTWNSYLTVTDDERILIPAAGFTHAEKDLAQNDQVLLTVGARDVEGRDGYQGTGFRLTGTAKFVDSGAEFEQVKAKYPFIRKVLEVTPTSAKQLL</sequence>
<dbReference type="InterPro" id="IPR011576">
    <property type="entry name" value="Pyridox_Oxase_N"/>
</dbReference>
<dbReference type="Pfam" id="PF01243">
    <property type="entry name" value="PNPOx_N"/>
    <property type="match status" value="1"/>
</dbReference>
<evidence type="ECO:0000259" key="1">
    <source>
        <dbReference type="Pfam" id="PF01243"/>
    </source>
</evidence>
<evidence type="ECO:0000313" key="2">
    <source>
        <dbReference type="EMBL" id="GAX01661.1"/>
    </source>
</evidence>
<dbReference type="EMBL" id="BCMG01000008">
    <property type="protein sequence ID" value="GAX01661.1"/>
    <property type="molecule type" value="Genomic_DNA"/>
</dbReference>
<dbReference type="STRING" id="1302250.GCA_001313225_03384"/>
<feature type="domain" description="Pyridoxamine 5'-phosphate oxidase N-terminal" evidence="1">
    <location>
        <begin position="2"/>
        <end position="121"/>
    </location>
</feature>
<accession>A0A1Z5IJR0</accession>
<dbReference type="RefSeq" id="WP_054656392.1">
    <property type="nucleotide sequence ID" value="NZ_BBFL01000021.1"/>
</dbReference>
<name>A0A1Z5IJR0_9LACO</name>
<gene>
    <name evidence="2" type="ORF">IWT126_01704</name>
</gene>
<dbReference type="Proteomes" id="UP000198402">
    <property type="component" value="Unassembled WGS sequence"/>
</dbReference>
<protein>
    <submittedName>
        <fullName evidence="2">FMN-binding protein</fullName>
    </submittedName>
</protein>
<dbReference type="OrthoDB" id="595289at2"/>
<comment type="caution">
    <text evidence="2">The sequence shown here is derived from an EMBL/GenBank/DDBJ whole genome shotgun (WGS) entry which is preliminary data.</text>
</comment>
<reference evidence="2 3" key="1">
    <citation type="submission" date="2015-11" db="EMBL/GenBank/DDBJ databases">
        <title>Draft genome sequences of new species of the genus Lactobacillus isolated from orchardgrass silage.</title>
        <authorList>
            <person name="Tohno M."/>
            <person name="Tanizawa Y."/>
            <person name="Arita M."/>
        </authorList>
    </citation>
    <scope>NUCLEOTIDE SEQUENCE [LARGE SCALE GENOMIC DNA]</scope>
    <source>
        <strain evidence="2 3">IWT126</strain>
    </source>
</reference>
<proteinExistence type="predicted"/>
<organism evidence="2 3">
    <name type="scientific">Secundilactobacillus silagei JCM 19001</name>
    <dbReference type="NCBI Taxonomy" id="1302250"/>
    <lineage>
        <taxon>Bacteria</taxon>
        <taxon>Bacillati</taxon>
        <taxon>Bacillota</taxon>
        <taxon>Bacilli</taxon>
        <taxon>Lactobacillales</taxon>
        <taxon>Lactobacillaceae</taxon>
        <taxon>Secundilactobacillus</taxon>
    </lineage>
</organism>
<evidence type="ECO:0000313" key="3">
    <source>
        <dbReference type="Proteomes" id="UP000198402"/>
    </source>
</evidence>
<dbReference type="AlphaFoldDB" id="A0A1Z5IJR0"/>
<dbReference type="InterPro" id="IPR012349">
    <property type="entry name" value="Split_barrel_FMN-bd"/>
</dbReference>
<dbReference type="Gene3D" id="2.30.110.10">
    <property type="entry name" value="Electron Transport, Fmn-binding Protein, Chain A"/>
    <property type="match status" value="1"/>
</dbReference>
<dbReference type="SUPFAM" id="SSF50475">
    <property type="entry name" value="FMN-binding split barrel"/>
    <property type="match status" value="1"/>
</dbReference>